<dbReference type="SFLD" id="SFLDG01066">
    <property type="entry name" value="organic_radical-activating_enz"/>
    <property type="match status" value="1"/>
</dbReference>
<dbReference type="PROSITE" id="PS51918">
    <property type="entry name" value="RADICAL_SAM"/>
    <property type="match status" value="1"/>
</dbReference>
<feature type="domain" description="Radical SAM core" evidence="10">
    <location>
        <begin position="21"/>
        <end position="300"/>
    </location>
</feature>
<dbReference type="AlphaFoldDB" id="A0A1H3G300"/>
<dbReference type="Pfam" id="PF04055">
    <property type="entry name" value="Radical_SAM"/>
    <property type="match status" value="1"/>
</dbReference>
<gene>
    <name evidence="11" type="ORF">SAMN03080603_01322</name>
</gene>
<dbReference type="SFLD" id="SFLDG01118">
    <property type="entry name" value="activating_enzymes__group_2"/>
    <property type="match status" value="1"/>
</dbReference>
<evidence type="ECO:0000259" key="9">
    <source>
        <dbReference type="PROSITE" id="PS51379"/>
    </source>
</evidence>
<comment type="similarity">
    <text evidence="2">Belongs to the organic radical-activating enzymes family.</text>
</comment>
<evidence type="ECO:0000256" key="3">
    <source>
        <dbReference type="ARBA" id="ARBA00022485"/>
    </source>
</evidence>
<dbReference type="Pfam" id="PF00037">
    <property type="entry name" value="Fer4"/>
    <property type="match status" value="2"/>
</dbReference>
<dbReference type="PROSITE" id="PS01087">
    <property type="entry name" value="RADICAL_ACTIVATING"/>
    <property type="match status" value="1"/>
</dbReference>
<keyword evidence="12" id="KW-1185">Reference proteome</keyword>
<keyword evidence="11" id="KW-0456">Lyase</keyword>
<dbReference type="InterPro" id="IPR001989">
    <property type="entry name" value="Radical_activat_CS"/>
</dbReference>
<dbReference type="Proteomes" id="UP000199266">
    <property type="component" value="Unassembled WGS sequence"/>
</dbReference>
<proteinExistence type="inferred from homology"/>
<dbReference type="RefSeq" id="WP_091461510.1">
    <property type="nucleotide sequence ID" value="NZ_FNPD01000007.1"/>
</dbReference>
<dbReference type="GO" id="GO:0046872">
    <property type="term" value="F:metal ion binding"/>
    <property type="evidence" value="ECO:0007669"/>
    <property type="project" value="UniProtKB-KW"/>
</dbReference>
<keyword evidence="7" id="KW-0408">Iron</keyword>
<dbReference type="EMBL" id="FNPD01000007">
    <property type="protein sequence ID" value="SDX96814.1"/>
    <property type="molecule type" value="Genomic_DNA"/>
</dbReference>
<dbReference type="GO" id="GO:0016491">
    <property type="term" value="F:oxidoreductase activity"/>
    <property type="evidence" value="ECO:0007669"/>
    <property type="project" value="UniProtKB-KW"/>
</dbReference>
<protein>
    <submittedName>
        <fullName evidence="11">Pyruvate formate lyase activating enzyme</fullName>
    </submittedName>
</protein>
<dbReference type="PANTHER" id="PTHR30352">
    <property type="entry name" value="PYRUVATE FORMATE-LYASE-ACTIVATING ENZYME"/>
    <property type="match status" value="1"/>
</dbReference>
<evidence type="ECO:0000313" key="12">
    <source>
        <dbReference type="Proteomes" id="UP000199266"/>
    </source>
</evidence>
<evidence type="ECO:0000256" key="2">
    <source>
        <dbReference type="ARBA" id="ARBA00009777"/>
    </source>
</evidence>
<dbReference type="SFLD" id="SFLDS00029">
    <property type="entry name" value="Radical_SAM"/>
    <property type="match status" value="1"/>
</dbReference>
<dbReference type="InterPro" id="IPR012839">
    <property type="entry name" value="Organic_radical_activase"/>
</dbReference>
<keyword evidence="6" id="KW-0560">Oxidoreductase</keyword>
<accession>A0A1H3G300</accession>
<dbReference type="SUPFAM" id="SSF54862">
    <property type="entry name" value="4Fe-4S ferredoxins"/>
    <property type="match status" value="1"/>
</dbReference>
<evidence type="ECO:0000313" key="11">
    <source>
        <dbReference type="EMBL" id="SDX96814.1"/>
    </source>
</evidence>
<evidence type="ECO:0000256" key="1">
    <source>
        <dbReference type="ARBA" id="ARBA00001966"/>
    </source>
</evidence>
<keyword evidence="8" id="KW-0411">Iron-sulfur</keyword>
<dbReference type="InterPro" id="IPR040074">
    <property type="entry name" value="BssD/PflA/YjjW"/>
</dbReference>
<evidence type="ECO:0000256" key="7">
    <source>
        <dbReference type="ARBA" id="ARBA00023004"/>
    </source>
</evidence>
<comment type="cofactor">
    <cofactor evidence="1">
        <name>[4Fe-4S] cluster</name>
        <dbReference type="ChEBI" id="CHEBI:49883"/>
    </cofactor>
</comment>
<sequence length="305" mass="34508">MDDAKNSCLGLIFDVQRYSIHDGPGIRTTVFFKGCPLKCWWCHNPEGIDSGKELMYFEYKCMHCGTCTHVCPMGAIEFDGIPIIRRSMCIACGSCSAVCPSDALKLIGREYTVGELMKEIERDVLYFDNSGGGVTFSGGEPLYQHEFLLEVLKECKKIDIHRTLDTSGFAPQEVLASVMDYVDLFLYDLKLIDEKEHIKYTGVSNAQIKENLHFLVDHGRAKDVIIRFPVIPEISDTADNVETLAEFISSMKGLKEIDLLPFHDVSEKYNRLDKDYKMTVHKSPSRERLLAIKGRLEGIGLYVKI</sequence>
<dbReference type="Gene3D" id="3.30.70.20">
    <property type="match status" value="2"/>
</dbReference>
<dbReference type="GO" id="GO:0051539">
    <property type="term" value="F:4 iron, 4 sulfur cluster binding"/>
    <property type="evidence" value="ECO:0007669"/>
    <property type="project" value="UniProtKB-KW"/>
</dbReference>
<evidence type="ECO:0000256" key="6">
    <source>
        <dbReference type="ARBA" id="ARBA00023002"/>
    </source>
</evidence>
<dbReference type="Gene3D" id="3.80.30.10">
    <property type="entry name" value="pyruvate-formate lyase- activating enzyme"/>
    <property type="match status" value="1"/>
</dbReference>
<feature type="domain" description="4Fe-4S ferredoxin-type" evidence="9">
    <location>
        <begin position="52"/>
        <end position="79"/>
    </location>
</feature>
<dbReference type="GO" id="GO:0016829">
    <property type="term" value="F:lyase activity"/>
    <property type="evidence" value="ECO:0007669"/>
    <property type="project" value="UniProtKB-KW"/>
</dbReference>
<organism evidence="11 12">
    <name type="scientific">Acetomicrobium thermoterrenum DSM 13490</name>
    <dbReference type="NCBI Taxonomy" id="1120987"/>
    <lineage>
        <taxon>Bacteria</taxon>
        <taxon>Thermotogati</taxon>
        <taxon>Synergistota</taxon>
        <taxon>Synergistia</taxon>
        <taxon>Synergistales</taxon>
        <taxon>Acetomicrobiaceae</taxon>
        <taxon>Acetomicrobium</taxon>
    </lineage>
</organism>
<dbReference type="InterPro" id="IPR034457">
    <property type="entry name" value="Organic_radical-activating"/>
</dbReference>
<feature type="domain" description="4Fe-4S ferredoxin-type" evidence="9">
    <location>
        <begin position="80"/>
        <end position="109"/>
    </location>
</feature>
<reference evidence="12" key="1">
    <citation type="submission" date="2016-10" db="EMBL/GenBank/DDBJ databases">
        <authorList>
            <person name="Varghese N."/>
            <person name="Submissions S."/>
        </authorList>
    </citation>
    <scope>NUCLEOTIDE SEQUENCE [LARGE SCALE GENOMIC DNA]</scope>
    <source>
        <strain evidence="12">DSM 13490</strain>
    </source>
</reference>
<evidence type="ECO:0000256" key="8">
    <source>
        <dbReference type="ARBA" id="ARBA00023014"/>
    </source>
</evidence>
<keyword evidence="11" id="KW-0670">Pyruvate</keyword>
<dbReference type="InterPro" id="IPR017896">
    <property type="entry name" value="4Fe4S_Fe-S-bd"/>
</dbReference>
<evidence type="ECO:0000256" key="4">
    <source>
        <dbReference type="ARBA" id="ARBA00022691"/>
    </source>
</evidence>
<keyword evidence="3" id="KW-0004">4Fe-4S</keyword>
<evidence type="ECO:0000259" key="10">
    <source>
        <dbReference type="PROSITE" id="PS51918"/>
    </source>
</evidence>
<name>A0A1H3G300_9BACT</name>
<dbReference type="InterPro" id="IPR017900">
    <property type="entry name" value="4Fe4S_Fe_S_CS"/>
</dbReference>
<dbReference type="InterPro" id="IPR007197">
    <property type="entry name" value="rSAM"/>
</dbReference>
<keyword evidence="5" id="KW-0479">Metal-binding</keyword>
<dbReference type="InterPro" id="IPR058240">
    <property type="entry name" value="rSAM_sf"/>
</dbReference>
<dbReference type="SUPFAM" id="SSF102114">
    <property type="entry name" value="Radical SAM enzymes"/>
    <property type="match status" value="1"/>
</dbReference>
<evidence type="ECO:0000256" key="5">
    <source>
        <dbReference type="ARBA" id="ARBA00022723"/>
    </source>
</evidence>
<dbReference type="PANTHER" id="PTHR30352:SF4">
    <property type="entry name" value="PYRUVATE FORMATE-LYASE 2-ACTIVATING ENZYME"/>
    <property type="match status" value="1"/>
</dbReference>
<keyword evidence="4" id="KW-0949">S-adenosyl-L-methionine</keyword>
<dbReference type="NCBIfam" id="TIGR02494">
    <property type="entry name" value="PFLE_PFLC"/>
    <property type="match status" value="1"/>
</dbReference>
<dbReference type="PROSITE" id="PS00198">
    <property type="entry name" value="4FE4S_FER_1"/>
    <property type="match status" value="1"/>
</dbReference>
<dbReference type="PROSITE" id="PS51379">
    <property type="entry name" value="4FE4S_FER_2"/>
    <property type="match status" value="2"/>
</dbReference>
<dbReference type="PIRSF" id="PIRSF000371">
    <property type="entry name" value="PFL_act_enz"/>
    <property type="match status" value="1"/>
</dbReference>